<proteinExistence type="predicted"/>
<accession>A0ACD5AGC2</accession>
<keyword evidence="2" id="KW-1185">Reference proteome</keyword>
<dbReference type="EMBL" id="CP146022">
    <property type="protein sequence ID" value="WWQ66263.1"/>
    <property type="molecule type" value="Genomic_DNA"/>
</dbReference>
<protein>
    <submittedName>
        <fullName evidence="1">AbrB/MazE/SpoVT family DNA-binding domain-containing protein</fullName>
    </submittedName>
</protein>
<gene>
    <name evidence="1" type="ORF">V2W30_24995</name>
</gene>
<name>A0ACD5AGC2_9ACTN</name>
<evidence type="ECO:0000313" key="2">
    <source>
        <dbReference type="Proteomes" id="UP001432251"/>
    </source>
</evidence>
<evidence type="ECO:0000313" key="1">
    <source>
        <dbReference type="EMBL" id="WWQ66263.1"/>
    </source>
</evidence>
<dbReference type="Proteomes" id="UP001432251">
    <property type="component" value="Chromosome"/>
</dbReference>
<organism evidence="1 2">
    <name type="scientific">Streptomyces citrinus</name>
    <dbReference type="NCBI Taxonomy" id="3118173"/>
    <lineage>
        <taxon>Bacteria</taxon>
        <taxon>Bacillati</taxon>
        <taxon>Actinomycetota</taxon>
        <taxon>Actinomycetes</taxon>
        <taxon>Kitasatosporales</taxon>
        <taxon>Streptomycetaceae</taxon>
        <taxon>Streptomyces</taxon>
    </lineage>
</organism>
<sequence>MAATVTRIRTQLRGKGQLTLPGEVRKALHIEAGDDVEFVVAADGSVQLRGLKTIPAEQAWFWTEEWQAGEREASRQIAAGEGRIYGSAEEMFSALGTGDGSGDDADV</sequence>
<keyword evidence="1" id="KW-0238">DNA-binding</keyword>
<reference evidence="1" key="1">
    <citation type="journal article" date="2025" name="Int. J. Syst. Evol. Microbiol.">
        <title>Streptomyces citrinus sp. nov., with yellow diffusible pigment.</title>
        <authorList>
            <person name="He Y."/>
            <person name="Yang E."/>
            <person name="Xu J."/>
            <person name="Sun Y."/>
            <person name="Sun L."/>
        </authorList>
    </citation>
    <scope>NUCLEOTIDE SEQUENCE</scope>
    <source>
        <strain evidence="1">Q6</strain>
    </source>
</reference>